<dbReference type="Proteomes" id="UP001595685">
    <property type="component" value="Unassembled WGS sequence"/>
</dbReference>
<protein>
    <submittedName>
        <fullName evidence="6">Energy-coupling factor ABC transporter ATP-binding protein</fullName>
    </submittedName>
</protein>
<evidence type="ECO:0000313" key="6">
    <source>
        <dbReference type="EMBL" id="MFC3687566.1"/>
    </source>
</evidence>
<accession>A0ABV7WCL7</accession>
<dbReference type="CDD" id="cd03225">
    <property type="entry name" value="ABC_cobalt_CbiO_domain1"/>
    <property type="match status" value="1"/>
</dbReference>
<evidence type="ECO:0000256" key="4">
    <source>
        <dbReference type="ARBA" id="ARBA00022840"/>
    </source>
</evidence>
<evidence type="ECO:0000256" key="2">
    <source>
        <dbReference type="ARBA" id="ARBA00022448"/>
    </source>
</evidence>
<evidence type="ECO:0000256" key="1">
    <source>
        <dbReference type="ARBA" id="ARBA00005417"/>
    </source>
</evidence>
<keyword evidence="2" id="KW-0813">Transport</keyword>
<evidence type="ECO:0000256" key="3">
    <source>
        <dbReference type="ARBA" id="ARBA00022741"/>
    </source>
</evidence>
<dbReference type="Pfam" id="PF00005">
    <property type="entry name" value="ABC_tran"/>
    <property type="match status" value="1"/>
</dbReference>
<sequence length="235" mass="24752">MSPWATFDRVGLRVDGVDVLRGVSVALGERRVALVGANGSGKSTLLRCLNALARPTTGRVLLDLPGLPGPVDPARDHAAARAAVGFVFTDPDAQVVMPTPAEDVALSLRRLRLPVPERDARVRAALAHVGLTDRADVSVHDLSSGQRQLLAVAAVLATSPRLLVMDEPTTLLDLRNSRLLRRTVEAVEVPVVVATHDLDLAASCDRVLVVDGGRVVADDAPGPALAAYRALLDDA</sequence>
<keyword evidence="3" id="KW-0547">Nucleotide-binding</keyword>
<organism evidence="6 7">
    <name type="scientific">Aquipuribacter hungaricus</name>
    <dbReference type="NCBI Taxonomy" id="545624"/>
    <lineage>
        <taxon>Bacteria</taxon>
        <taxon>Bacillati</taxon>
        <taxon>Actinomycetota</taxon>
        <taxon>Actinomycetes</taxon>
        <taxon>Micrococcales</taxon>
        <taxon>Intrasporangiaceae</taxon>
        <taxon>Aquipuribacter</taxon>
    </lineage>
</organism>
<keyword evidence="4 6" id="KW-0067">ATP-binding</keyword>
<name>A0ABV7WCL7_9MICO</name>
<reference evidence="7" key="1">
    <citation type="journal article" date="2019" name="Int. J. Syst. Evol. Microbiol.">
        <title>The Global Catalogue of Microorganisms (GCM) 10K type strain sequencing project: providing services to taxonomists for standard genome sequencing and annotation.</title>
        <authorList>
            <consortium name="The Broad Institute Genomics Platform"/>
            <consortium name="The Broad Institute Genome Sequencing Center for Infectious Disease"/>
            <person name="Wu L."/>
            <person name="Ma J."/>
        </authorList>
    </citation>
    <scope>NUCLEOTIDE SEQUENCE [LARGE SCALE GENOMIC DNA]</scope>
    <source>
        <strain evidence="7">NCAIM B.02333</strain>
    </source>
</reference>
<dbReference type="InterPro" id="IPR027417">
    <property type="entry name" value="P-loop_NTPase"/>
</dbReference>
<comment type="caution">
    <text evidence="6">The sequence shown here is derived from an EMBL/GenBank/DDBJ whole genome shotgun (WGS) entry which is preliminary data.</text>
</comment>
<dbReference type="SUPFAM" id="SSF52540">
    <property type="entry name" value="P-loop containing nucleoside triphosphate hydrolases"/>
    <property type="match status" value="1"/>
</dbReference>
<dbReference type="PANTHER" id="PTHR43553">
    <property type="entry name" value="HEAVY METAL TRANSPORTER"/>
    <property type="match status" value="1"/>
</dbReference>
<dbReference type="PANTHER" id="PTHR43553:SF24">
    <property type="entry name" value="ENERGY-COUPLING FACTOR TRANSPORTER ATP-BINDING PROTEIN ECFA1"/>
    <property type="match status" value="1"/>
</dbReference>
<gene>
    <name evidence="6" type="ORF">ACFOLH_04350</name>
</gene>
<keyword evidence="7" id="KW-1185">Reference proteome</keyword>
<dbReference type="InterPro" id="IPR050095">
    <property type="entry name" value="ECF_ABC_transporter_ATP-bd"/>
</dbReference>
<dbReference type="EMBL" id="JBHRWW010000002">
    <property type="protein sequence ID" value="MFC3687566.1"/>
    <property type="molecule type" value="Genomic_DNA"/>
</dbReference>
<dbReference type="Gene3D" id="3.40.50.300">
    <property type="entry name" value="P-loop containing nucleotide triphosphate hydrolases"/>
    <property type="match status" value="1"/>
</dbReference>
<dbReference type="InterPro" id="IPR017871">
    <property type="entry name" value="ABC_transporter-like_CS"/>
</dbReference>
<dbReference type="InterPro" id="IPR015856">
    <property type="entry name" value="ABC_transpr_CbiO/EcfA_su"/>
</dbReference>
<dbReference type="RefSeq" id="WP_340289918.1">
    <property type="nucleotide sequence ID" value="NZ_JBBEOI010000012.1"/>
</dbReference>
<dbReference type="SMART" id="SM00382">
    <property type="entry name" value="AAA"/>
    <property type="match status" value="1"/>
</dbReference>
<evidence type="ECO:0000259" key="5">
    <source>
        <dbReference type="PROSITE" id="PS50893"/>
    </source>
</evidence>
<dbReference type="PROSITE" id="PS00211">
    <property type="entry name" value="ABC_TRANSPORTER_1"/>
    <property type="match status" value="1"/>
</dbReference>
<dbReference type="PROSITE" id="PS50893">
    <property type="entry name" value="ABC_TRANSPORTER_2"/>
    <property type="match status" value="1"/>
</dbReference>
<dbReference type="GO" id="GO:0005524">
    <property type="term" value="F:ATP binding"/>
    <property type="evidence" value="ECO:0007669"/>
    <property type="project" value="UniProtKB-KW"/>
</dbReference>
<dbReference type="InterPro" id="IPR003439">
    <property type="entry name" value="ABC_transporter-like_ATP-bd"/>
</dbReference>
<proteinExistence type="inferred from homology"/>
<comment type="similarity">
    <text evidence="1">Belongs to the ABC transporter superfamily.</text>
</comment>
<feature type="domain" description="ABC transporter" evidence="5">
    <location>
        <begin position="5"/>
        <end position="234"/>
    </location>
</feature>
<dbReference type="InterPro" id="IPR003593">
    <property type="entry name" value="AAA+_ATPase"/>
</dbReference>
<evidence type="ECO:0000313" key="7">
    <source>
        <dbReference type="Proteomes" id="UP001595685"/>
    </source>
</evidence>